<protein>
    <recommendedName>
        <fullName evidence="1">Protein kinase domain-containing protein</fullName>
    </recommendedName>
</protein>
<keyword evidence="3" id="KW-1185">Reference proteome</keyword>
<dbReference type="Gene3D" id="1.10.510.10">
    <property type="entry name" value="Transferase(Phosphotransferase) domain 1"/>
    <property type="match status" value="1"/>
</dbReference>
<accession>A0ABP0Z5M5</accession>
<feature type="domain" description="Protein kinase" evidence="1">
    <location>
        <begin position="1"/>
        <end position="247"/>
    </location>
</feature>
<dbReference type="Proteomes" id="UP001642487">
    <property type="component" value="Chromosome 8"/>
</dbReference>
<name>A0ABP0Z5M5_9ROSI</name>
<dbReference type="PANTHER" id="PTHR48011:SF55">
    <property type="entry name" value="PROTEIN KINASE DOMAIN-CONTAINING PROTEIN"/>
    <property type="match status" value="1"/>
</dbReference>
<gene>
    <name evidence="2" type="ORF">CITCOLO1_LOCUS20468</name>
</gene>
<dbReference type="EMBL" id="OZ021742">
    <property type="protein sequence ID" value="CAK9328065.1"/>
    <property type="molecule type" value="Genomic_DNA"/>
</dbReference>
<dbReference type="SMART" id="SM00220">
    <property type="entry name" value="S_TKc"/>
    <property type="match status" value="1"/>
</dbReference>
<evidence type="ECO:0000313" key="2">
    <source>
        <dbReference type="EMBL" id="CAK9328065.1"/>
    </source>
</evidence>
<sequence>MGEIAETHGSYWVRDHVIGADTFGLVFLAKNNSNPELPSEIPVKSFSVSFSQPLQFEKELPCNLGGGWCSHVLRKCYGDEITITKSGGKVSEVRRYTRDIVHGLCYLHCNARYIHCNISSSSILLSPIGIHGALMAKIANLGSAKKLTSQVSGCDFRGSEIYMSPELTKDGYLDWPANVWALGCVVSEMLTGSRFLLDTRLRWDYVCEQPKVPDELSRAGKDFLRRCFVTSPYKRTPTWLLIKHPFVPF</sequence>
<dbReference type="PANTHER" id="PTHR48011">
    <property type="entry name" value="CCR4-NOT TRANSCRIPTIONAL COMPLEX SUBUNIT CAF120-RELATED"/>
    <property type="match status" value="1"/>
</dbReference>
<dbReference type="SUPFAM" id="SSF56112">
    <property type="entry name" value="Protein kinase-like (PK-like)"/>
    <property type="match status" value="1"/>
</dbReference>
<dbReference type="PROSITE" id="PS50011">
    <property type="entry name" value="PROTEIN_KINASE_DOM"/>
    <property type="match status" value="1"/>
</dbReference>
<organism evidence="2 3">
    <name type="scientific">Citrullus colocynthis</name>
    <name type="common">colocynth</name>
    <dbReference type="NCBI Taxonomy" id="252529"/>
    <lineage>
        <taxon>Eukaryota</taxon>
        <taxon>Viridiplantae</taxon>
        <taxon>Streptophyta</taxon>
        <taxon>Embryophyta</taxon>
        <taxon>Tracheophyta</taxon>
        <taxon>Spermatophyta</taxon>
        <taxon>Magnoliopsida</taxon>
        <taxon>eudicotyledons</taxon>
        <taxon>Gunneridae</taxon>
        <taxon>Pentapetalae</taxon>
        <taxon>rosids</taxon>
        <taxon>fabids</taxon>
        <taxon>Cucurbitales</taxon>
        <taxon>Cucurbitaceae</taxon>
        <taxon>Benincaseae</taxon>
        <taxon>Citrullus</taxon>
    </lineage>
</organism>
<proteinExistence type="predicted"/>
<evidence type="ECO:0000259" key="1">
    <source>
        <dbReference type="PROSITE" id="PS50011"/>
    </source>
</evidence>
<evidence type="ECO:0000313" key="3">
    <source>
        <dbReference type="Proteomes" id="UP001642487"/>
    </source>
</evidence>
<dbReference type="InterPro" id="IPR052751">
    <property type="entry name" value="Plant_MAPKKK"/>
</dbReference>
<reference evidence="2 3" key="1">
    <citation type="submission" date="2024-03" db="EMBL/GenBank/DDBJ databases">
        <authorList>
            <person name="Gkanogiannis A."/>
            <person name="Becerra Lopez-Lavalle L."/>
        </authorList>
    </citation>
    <scope>NUCLEOTIDE SEQUENCE [LARGE SCALE GENOMIC DNA]</scope>
</reference>
<dbReference type="InterPro" id="IPR011009">
    <property type="entry name" value="Kinase-like_dom_sf"/>
</dbReference>
<dbReference type="InterPro" id="IPR000719">
    <property type="entry name" value="Prot_kinase_dom"/>
</dbReference>
<dbReference type="Pfam" id="PF00069">
    <property type="entry name" value="Pkinase"/>
    <property type="match status" value="1"/>
</dbReference>